<organism evidence="1 2">
    <name type="scientific">Hymenobacter endophyticus</name>
    <dbReference type="NCBI Taxonomy" id="3076335"/>
    <lineage>
        <taxon>Bacteria</taxon>
        <taxon>Pseudomonadati</taxon>
        <taxon>Bacteroidota</taxon>
        <taxon>Cytophagia</taxon>
        <taxon>Cytophagales</taxon>
        <taxon>Hymenobacteraceae</taxon>
        <taxon>Hymenobacter</taxon>
    </lineage>
</organism>
<evidence type="ECO:0000313" key="2">
    <source>
        <dbReference type="Proteomes" id="UP001250698"/>
    </source>
</evidence>
<sequence length="139" mass="16043">MNTDEPKAFETPPQSYWTAVGNIIRKRPYGPSGAEIRYGTKHFTPGAKAYIIDWFPGTCDAVTVIGHHRKSHQLMKLVVRVEHLENFRTKVCYSPAINRIIEEHFESGDAPYRLTKEFAEQLCEVLPRWKAEQQRAKTI</sequence>
<protein>
    <submittedName>
        <fullName evidence="1">Uncharacterized protein</fullName>
    </submittedName>
</protein>
<name>A0ABU3TN75_9BACT</name>
<dbReference type="EMBL" id="JAWDJT010000020">
    <property type="protein sequence ID" value="MDU0372819.1"/>
    <property type="molecule type" value="Genomic_DNA"/>
</dbReference>
<evidence type="ECO:0000313" key="1">
    <source>
        <dbReference type="EMBL" id="MDU0372819.1"/>
    </source>
</evidence>
<reference evidence="1 2" key="1">
    <citation type="submission" date="2023-10" db="EMBL/GenBank/DDBJ databases">
        <title>Hymenobacter endophyticus sp. nov., an isolate from the leaf tissues of wheat.</title>
        <authorList>
            <person name="Dai Y."/>
        </authorList>
    </citation>
    <scope>NUCLEOTIDE SEQUENCE [LARGE SCALE GENOMIC DNA]</scope>
    <source>
        <strain evidence="1 2">ZK17L-C2</strain>
    </source>
</reference>
<proteinExistence type="predicted"/>
<gene>
    <name evidence="1" type="ORF">ROI90_20600</name>
</gene>
<accession>A0ABU3TN75</accession>
<dbReference type="Proteomes" id="UP001250698">
    <property type="component" value="Unassembled WGS sequence"/>
</dbReference>
<keyword evidence="2" id="KW-1185">Reference proteome</keyword>
<comment type="caution">
    <text evidence="1">The sequence shown here is derived from an EMBL/GenBank/DDBJ whole genome shotgun (WGS) entry which is preliminary data.</text>
</comment>
<dbReference type="RefSeq" id="WP_316000174.1">
    <property type="nucleotide sequence ID" value="NZ_JAWDJT010000020.1"/>
</dbReference>